<keyword evidence="7" id="KW-1185">Reference proteome</keyword>
<dbReference type="PANTHER" id="PTHR44169:SF6">
    <property type="entry name" value="NADPH-DEPENDENT 1-ACYLDIHYDROXYACETONE PHOSPHATE REDUCTASE"/>
    <property type="match status" value="1"/>
</dbReference>
<dbReference type="InterPro" id="IPR002347">
    <property type="entry name" value="SDR_fam"/>
</dbReference>
<dbReference type="Proteomes" id="UP000231702">
    <property type="component" value="Unassembled WGS sequence"/>
</dbReference>
<keyword evidence="2" id="KW-0560">Oxidoreductase</keyword>
<dbReference type="InterPro" id="IPR036291">
    <property type="entry name" value="NAD(P)-bd_dom_sf"/>
</dbReference>
<dbReference type="InterPro" id="IPR020904">
    <property type="entry name" value="Sc_DH/Rdtase_CS"/>
</dbReference>
<evidence type="ECO:0000313" key="4">
    <source>
        <dbReference type="EMBL" id="PJE31401.1"/>
    </source>
</evidence>
<organism evidence="5 6">
    <name type="scientific">Pseudooceanicola antarcticus</name>
    <dbReference type="NCBI Taxonomy" id="1247613"/>
    <lineage>
        <taxon>Bacteria</taxon>
        <taxon>Pseudomonadati</taxon>
        <taxon>Pseudomonadota</taxon>
        <taxon>Alphaproteobacteria</taxon>
        <taxon>Rhodobacterales</taxon>
        <taxon>Paracoccaceae</taxon>
        <taxon>Pseudooceanicola</taxon>
    </lineage>
</organism>
<sequence length="279" mass="30579">MSKSILITGCSSGIGHDAALGLKARGWRVFASVRNPADIPRLQAEGLECLHLDYADQASIERALAQVLEATGGTLDAVFNNGAFAIPGPAEDISREAMRALFEVNFMGPHALNRLLIPVMRKQGGGRIVNCSSVLGLVAAPWRGAYNASKFALEGMTDTLRLELAGSGIHPILIEPGPIRTDFRKNAIRAFEQWVDWEASDRAEEYRAGLLDMLYKRGPKYEGKARFELEPAAVTAKLIRALEDPRPRPRYMVTTPTYFAAFMRRALPARLADRMLAGA</sequence>
<dbReference type="AlphaFoldDB" id="A0A285IQ79"/>
<gene>
    <name evidence="4" type="ORF">CVM39_03335</name>
    <name evidence="5" type="ORF">SAMN06297129_1694</name>
</gene>
<dbReference type="Pfam" id="PF00106">
    <property type="entry name" value="adh_short"/>
    <property type="match status" value="1"/>
</dbReference>
<evidence type="ECO:0000256" key="1">
    <source>
        <dbReference type="ARBA" id="ARBA00006484"/>
    </source>
</evidence>
<proteinExistence type="inferred from homology"/>
<dbReference type="OrthoDB" id="9793825at2"/>
<dbReference type="SUPFAM" id="SSF51735">
    <property type="entry name" value="NAD(P)-binding Rossmann-fold domains"/>
    <property type="match status" value="1"/>
</dbReference>
<dbReference type="Proteomes" id="UP000231655">
    <property type="component" value="Unassembled WGS sequence"/>
</dbReference>
<evidence type="ECO:0000313" key="5">
    <source>
        <dbReference type="EMBL" id="SNY50122.1"/>
    </source>
</evidence>
<evidence type="ECO:0000256" key="3">
    <source>
        <dbReference type="RuleBase" id="RU000363"/>
    </source>
</evidence>
<dbReference type="PANTHER" id="PTHR44169">
    <property type="entry name" value="NADPH-DEPENDENT 1-ACYLDIHYDROXYACETONE PHOSPHATE REDUCTASE"/>
    <property type="match status" value="1"/>
</dbReference>
<dbReference type="EMBL" id="PGTD01000009">
    <property type="protein sequence ID" value="PJE31401.1"/>
    <property type="molecule type" value="Genomic_DNA"/>
</dbReference>
<dbReference type="EMBL" id="OBEA01000003">
    <property type="protein sequence ID" value="SNY50122.1"/>
    <property type="molecule type" value="Genomic_DNA"/>
</dbReference>
<dbReference type="PRINTS" id="PR00081">
    <property type="entry name" value="GDHRDH"/>
</dbReference>
<evidence type="ECO:0000313" key="7">
    <source>
        <dbReference type="Proteomes" id="UP000231702"/>
    </source>
</evidence>
<accession>A0A285IQ79</accession>
<dbReference type="PROSITE" id="PS00061">
    <property type="entry name" value="ADH_SHORT"/>
    <property type="match status" value="1"/>
</dbReference>
<dbReference type="CDD" id="cd05374">
    <property type="entry name" value="17beta-HSD-like_SDR_c"/>
    <property type="match status" value="1"/>
</dbReference>
<evidence type="ECO:0000313" key="6">
    <source>
        <dbReference type="Proteomes" id="UP000231655"/>
    </source>
</evidence>
<reference evidence="5 6" key="1">
    <citation type="submission" date="2017-09" db="EMBL/GenBank/DDBJ databases">
        <authorList>
            <person name="Ehlers B."/>
            <person name="Leendertz F.H."/>
        </authorList>
    </citation>
    <scope>NUCLEOTIDE SEQUENCE [LARGE SCALE GENOMIC DNA]</scope>
    <source>
        <strain evidence="5 6">CGMCC 1.12662</strain>
    </source>
</reference>
<dbReference type="Gene3D" id="3.40.50.720">
    <property type="entry name" value="NAD(P)-binding Rossmann-like Domain"/>
    <property type="match status" value="1"/>
</dbReference>
<evidence type="ECO:0000256" key="2">
    <source>
        <dbReference type="ARBA" id="ARBA00023002"/>
    </source>
</evidence>
<name>A0A285IQ79_9RHOB</name>
<dbReference type="GO" id="GO:0016491">
    <property type="term" value="F:oxidoreductase activity"/>
    <property type="evidence" value="ECO:0007669"/>
    <property type="project" value="UniProtKB-KW"/>
</dbReference>
<reference evidence="4 7" key="2">
    <citation type="journal article" date="2018" name="Int. J. Syst. Evol. Microbiol.">
        <title>Pseudooceanicola lipolyticus sp. nov., a marine alphaproteobacterium, reclassification of Oceanicola flagellatus as Pseudooceanicola flagellatus comb. nov. and emended description of the genus Pseudooceanicola.</title>
        <authorList>
            <person name="Huang M.-M."/>
            <person name="Guo L.-L."/>
            <person name="Wu Y.-H."/>
            <person name="Lai Q.-L."/>
            <person name="Shao Z.-Z."/>
            <person name="Wang C.-S."/>
            <person name="Wu M."/>
            <person name="Xu X.-W."/>
        </authorList>
    </citation>
    <scope>NUCLEOTIDE SEQUENCE [LARGE SCALE GENOMIC DNA]</scope>
    <source>
        <strain evidence="4 7">Ar-45</strain>
    </source>
</reference>
<dbReference type="RefSeq" id="WP_097145455.1">
    <property type="nucleotide sequence ID" value="NZ_OBEA01000003.1"/>
</dbReference>
<comment type="similarity">
    <text evidence="1 3">Belongs to the short-chain dehydrogenases/reductases (SDR) family.</text>
</comment>
<protein>
    <submittedName>
        <fullName evidence="5">Short-chain dehydrogenase</fullName>
    </submittedName>
</protein>
<dbReference type="PRINTS" id="PR00080">
    <property type="entry name" value="SDRFAMILY"/>
</dbReference>